<dbReference type="AlphaFoldDB" id="A0A426ZVI3"/>
<gene>
    <name evidence="1" type="ORF">B296_00018352</name>
</gene>
<organism evidence="1 2">
    <name type="scientific">Ensete ventricosum</name>
    <name type="common">Abyssinian banana</name>
    <name type="synonym">Musa ensete</name>
    <dbReference type="NCBI Taxonomy" id="4639"/>
    <lineage>
        <taxon>Eukaryota</taxon>
        <taxon>Viridiplantae</taxon>
        <taxon>Streptophyta</taxon>
        <taxon>Embryophyta</taxon>
        <taxon>Tracheophyta</taxon>
        <taxon>Spermatophyta</taxon>
        <taxon>Magnoliopsida</taxon>
        <taxon>Liliopsida</taxon>
        <taxon>Zingiberales</taxon>
        <taxon>Musaceae</taxon>
        <taxon>Ensete</taxon>
    </lineage>
</organism>
<protein>
    <submittedName>
        <fullName evidence="1">Uncharacterized protein</fullName>
    </submittedName>
</protein>
<dbReference type="EMBL" id="AMZH03004852">
    <property type="protein sequence ID" value="RRT67981.1"/>
    <property type="molecule type" value="Genomic_DNA"/>
</dbReference>
<evidence type="ECO:0000313" key="2">
    <source>
        <dbReference type="Proteomes" id="UP000287651"/>
    </source>
</evidence>
<comment type="caution">
    <text evidence="1">The sequence shown here is derived from an EMBL/GenBank/DDBJ whole genome shotgun (WGS) entry which is preliminary data.</text>
</comment>
<sequence length="68" mass="7242">MVANASGSRPLHPAWHKPTCTILCCAASSRAFSGGSVLCDWVFVDAGNRIRQEVALIQILSTSRGLIT</sequence>
<proteinExistence type="predicted"/>
<evidence type="ECO:0000313" key="1">
    <source>
        <dbReference type="EMBL" id="RRT67981.1"/>
    </source>
</evidence>
<dbReference type="Proteomes" id="UP000287651">
    <property type="component" value="Unassembled WGS sequence"/>
</dbReference>
<name>A0A426ZVI3_ENSVE</name>
<reference evidence="1 2" key="1">
    <citation type="journal article" date="2014" name="Agronomy (Basel)">
        <title>A Draft Genome Sequence for Ensete ventricosum, the Drought-Tolerant Tree Against Hunger.</title>
        <authorList>
            <person name="Harrison J."/>
            <person name="Moore K.A."/>
            <person name="Paszkiewicz K."/>
            <person name="Jones T."/>
            <person name="Grant M."/>
            <person name="Ambacheew D."/>
            <person name="Muzemil S."/>
            <person name="Studholme D.J."/>
        </authorList>
    </citation>
    <scope>NUCLEOTIDE SEQUENCE [LARGE SCALE GENOMIC DNA]</scope>
</reference>
<accession>A0A426ZVI3</accession>